<name>D3F578_CONWI</name>
<sequence length="254" mass="27227">MTAVIISLDLVQTNAEPGRESAFLVLLAFLCSFGFIRTSARLTRSVSWWPGGVQTEGGVHLHHLVWGIVLLLVSGFAAFATDLVAPWWQITSIAFGIGAGFTLDEFALWVRLQDVYWSDEGRASLDAVVLATVFAGLVVFGVNPYGLDEAGSIVGTAAWFALTLAFAGIAFFKGRMVLGMVAIFVPFVAGAWAAVRLAKPTSPWARRYDADKLARARARYGPDTRGARFGRRFLDAIGGAPSEPDPPGPPARPG</sequence>
<keyword evidence="1" id="KW-0472">Membrane</keyword>
<dbReference type="OrthoDB" id="8535577at2"/>
<dbReference type="eggNOG" id="COG2898">
    <property type="taxonomic scope" value="Bacteria"/>
</dbReference>
<accession>D3F578</accession>
<dbReference type="EMBL" id="CP001854">
    <property type="protein sequence ID" value="ADB48656.1"/>
    <property type="molecule type" value="Genomic_DNA"/>
</dbReference>
<reference evidence="2 3" key="1">
    <citation type="journal article" date="2010" name="Stand. Genomic Sci.">
        <title>Complete genome sequence of Conexibacter woesei type strain (ID131577).</title>
        <authorList>
            <person name="Pukall R."/>
            <person name="Lapidus A."/>
            <person name="Glavina Del Rio T."/>
            <person name="Copeland A."/>
            <person name="Tice H."/>
            <person name="Cheng J.-F."/>
            <person name="Lucas S."/>
            <person name="Chen F."/>
            <person name="Nolan M."/>
            <person name="Bruce D."/>
            <person name="Goodwin L."/>
            <person name="Pitluck S."/>
            <person name="Mavromatis K."/>
            <person name="Ivanova N."/>
            <person name="Ovchinnikova G."/>
            <person name="Pati A."/>
            <person name="Chen A."/>
            <person name="Palaniappan K."/>
            <person name="Land M."/>
            <person name="Hauser L."/>
            <person name="Chang Y.-J."/>
            <person name="Jeffries C.D."/>
            <person name="Chain P."/>
            <person name="Meincke L."/>
            <person name="Sims D."/>
            <person name="Brettin T."/>
            <person name="Detter J.C."/>
            <person name="Rohde M."/>
            <person name="Goeker M."/>
            <person name="Bristow J."/>
            <person name="Eisen J.A."/>
            <person name="Markowitz V."/>
            <person name="Kyrpides N.C."/>
            <person name="Klenk H.-P."/>
            <person name="Hugenholtz P."/>
        </authorList>
    </citation>
    <scope>NUCLEOTIDE SEQUENCE [LARGE SCALE GENOMIC DNA]</scope>
    <source>
        <strain evidence="3">DSM 14684 / CIP 108061 / JCM 11494 / NBRC 100937 / ID131577</strain>
    </source>
</reference>
<feature type="transmembrane region" description="Helical" evidence="1">
    <location>
        <begin position="22"/>
        <end position="40"/>
    </location>
</feature>
<evidence type="ECO:0000256" key="1">
    <source>
        <dbReference type="SAM" id="Phobius"/>
    </source>
</evidence>
<keyword evidence="1" id="KW-0812">Transmembrane</keyword>
<dbReference type="KEGG" id="cwo:Cwoe_0220"/>
<feature type="transmembrane region" description="Helical" evidence="1">
    <location>
        <begin position="177"/>
        <end position="195"/>
    </location>
</feature>
<feature type="transmembrane region" description="Helical" evidence="1">
    <location>
        <begin position="124"/>
        <end position="147"/>
    </location>
</feature>
<dbReference type="Proteomes" id="UP000008229">
    <property type="component" value="Chromosome"/>
</dbReference>
<evidence type="ECO:0000313" key="3">
    <source>
        <dbReference type="Proteomes" id="UP000008229"/>
    </source>
</evidence>
<keyword evidence="3" id="KW-1185">Reference proteome</keyword>
<protein>
    <recommendedName>
        <fullName evidence="4">Integral membrane protein</fullName>
    </recommendedName>
</protein>
<reference evidence="3" key="2">
    <citation type="submission" date="2010-01" db="EMBL/GenBank/DDBJ databases">
        <title>The complete genome of Conexibacter woesei DSM 14684.</title>
        <authorList>
            <consortium name="US DOE Joint Genome Institute (JGI-PGF)"/>
            <person name="Lucas S."/>
            <person name="Copeland A."/>
            <person name="Lapidus A."/>
            <person name="Glavina del Rio T."/>
            <person name="Dalin E."/>
            <person name="Tice H."/>
            <person name="Bruce D."/>
            <person name="Goodwin L."/>
            <person name="Pitluck S."/>
            <person name="Kyrpides N."/>
            <person name="Mavromatis K."/>
            <person name="Ivanova N."/>
            <person name="Mikhailova N."/>
            <person name="Chertkov O."/>
            <person name="Brettin T."/>
            <person name="Detter J.C."/>
            <person name="Han C."/>
            <person name="Larimer F."/>
            <person name="Land M."/>
            <person name="Hauser L."/>
            <person name="Markowitz V."/>
            <person name="Cheng J.-F."/>
            <person name="Hugenholtz P."/>
            <person name="Woyke T."/>
            <person name="Wu D."/>
            <person name="Pukall R."/>
            <person name="Steenblock K."/>
            <person name="Schneider S."/>
            <person name="Klenk H.-P."/>
            <person name="Eisen J.A."/>
        </authorList>
    </citation>
    <scope>NUCLEOTIDE SEQUENCE [LARGE SCALE GENOMIC DNA]</scope>
    <source>
        <strain evidence="3">DSM 14684 / CIP 108061 / JCM 11494 / NBRC 100937 / ID131577</strain>
    </source>
</reference>
<dbReference type="STRING" id="469383.Cwoe_0220"/>
<proteinExistence type="predicted"/>
<feature type="transmembrane region" description="Helical" evidence="1">
    <location>
        <begin position="153"/>
        <end position="172"/>
    </location>
</feature>
<dbReference type="RefSeq" id="WP_012931709.1">
    <property type="nucleotide sequence ID" value="NC_013739.1"/>
</dbReference>
<keyword evidence="1" id="KW-1133">Transmembrane helix</keyword>
<dbReference type="AlphaFoldDB" id="D3F578"/>
<feature type="transmembrane region" description="Helical" evidence="1">
    <location>
        <begin position="87"/>
        <end position="112"/>
    </location>
</feature>
<organism evidence="2 3">
    <name type="scientific">Conexibacter woesei (strain DSM 14684 / CCUG 47730 / CIP 108061 / JCM 11494 / NBRC 100937 / ID131577)</name>
    <dbReference type="NCBI Taxonomy" id="469383"/>
    <lineage>
        <taxon>Bacteria</taxon>
        <taxon>Bacillati</taxon>
        <taxon>Actinomycetota</taxon>
        <taxon>Thermoleophilia</taxon>
        <taxon>Solirubrobacterales</taxon>
        <taxon>Conexibacteraceae</taxon>
        <taxon>Conexibacter</taxon>
    </lineage>
</organism>
<gene>
    <name evidence="2" type="ordered locus">Cwoe_0220</name>
</gene>
<dbReference type="HOGENOM" id="CLU_067076_0_0_11"/>
<feature type="transmembrane region" description="Helical" evidence="1">
    <location>
        <begin position="61"/>
        <end position="81"/>
    </location>
</feature>
<evidence type="ECO:0000313" key="2">
    <source>
        <dbReference type="EMBL" id="ADB48656.1"/>
    </source>
</evidence>
<evidence type="ECO:0008006" key="4">
    <source>
        <dbReference type="Google" id="ProtNLM"/>
    </source>
</evidence>